<dbReference type="OrthoDB" id="1658288at2759"/>
<keyword evidence="1" id="KW-0677">Repeat</keyword>
<dbReference type="AlphaFoldDB" id="A0A2G8KU62"/>
<keyword evidence="2 3" id="KW-0802">TPR repeat</keyword>
<comment type="caution">
    <text evidence="5">The sequence shown here is derived from an EMBL/GenBank/DDBJ whole genome shotgun (WGS) entry which is preliminary data.</text>
</comment>
<dbReference type="InterPro" id="IPR011990">
    <property type="entry name" value="TPR-like_helical_dom_sf"/>
</dbReference>
<dbReference type="Proteomes" id="UP000230750">
    <property type="component" value="Unassembled WGS sequence"/>
</dbReference>
<gene>
    <name evidence="5" type="ORF">BSL78_11573</name>
</gene>
<proteinExistence type="predicted"/>
<accession>A0A2G8KU62</accession>
<reference evidence="5 6" key="1">
    <citation type="journal article" date="2017" name="PLoS Biol.">
        <title>The sea cucumber genome provides insights into morphological evolution and visceral regeneration.</title>
        <authorList>
            <person name="Zhang X."/>
            <person name="Sun L."/>
            <person name="Yuan J."/>
            <person name="Sun Y."/>
            <person name="Gao Y."/>
            <person name="Zhang L."/>
            <person name="Li S."/>
            <person name="Dai H."/>
            <person name="Hamel J.F."/>
            <person name="Liu C."/>
            <person name="Yu Y."/>
            <person name="Liu S."/>
            <person name="Lin W."/>
            <person name="Guo K."/>
            <person name="Jin S."/>
            <person name="Xu P."/>
            <person name="Storey K.B."/>
            <person name="Huan P."/>
            <person name="Zhang T."/>
            <person name="Zhou Y."/>
            <person name="Zhang J."/>
            <person name="Lin C."/>
            <person name="Li X."/>
            <person name="Xing L."/>
            <person name="Huo D."/>
            <person name="Sun M."/>
            <person name="Wang L."/>
            <person name="Mercier A."/>
            <person name="Li F."/>
            <person name="Yang H."/>
            <person name="Xiang J."/>
        </authorList>
    </citation>
    <scope>NUCLEOTIDE SEQUENCE [LARGE SCALE GENOMIC DNA]</scope>
    <source>
        <strain evidence="5">Shaxun</strain>
        <tissue evidence="5">Muscle</tissue>
    </source>
</reference>
<evidence type="ECO:0000313" key="5">
    <source>
        <dbReference type="EMBL" id="PIK51546.1"/>
    </source>
</evidence>
<evidence type="ECO:0000313" key="6">
    <source>
        <dbReference type="Proteomes" id="UP000230750"/>
    </source>
</evidence>
<evidence type="ECO:0000256" key="1">
    <source>
        <dbReference type="ARBA" id="ARBA00022737"/>
    </source>
</evidence>
<dbReference type="Gene3D" id="1.25.40.10">
    <property type="entry name" value="Tetratricopeptide repeat domain"/>
    <property type="match status" value="1"/>
</dbReference>
<name>A0A2G8KU62_STIJA</name>
<dbReference type="EMBL" id="MRZV01000367">
    <property type="protein sequence ID" value="PIK51546.1"/>
    <property type="molecule type" value="Genomic_DNA"/>
</dbReference>
<evidence type="ECO:0000256" key="3">
    <source>
        <dbReference type="PROSITE-ProRule" id="PRU00339"/>
    </source>
</evidence>
<dbReference type="PROSITE" id="PS50005">
    <property type="entry name" value="TPR"/>
    <property type="match status" value="1"/>
</dbReference>
<dbReference type="SUPFAM" id="SSF48452">
    <property type="entry name" value="TPR-like"/>
    <property type="match status" value="1"/>
</dbReference>
<evidence type="ECO:0000256" key="4">
    <source>
        <dbReference type="SAM" id="MobiDB-lite"/>
    </source>
</evidence>
<sequence length="129" mass="14735">MAIVNYTQTIKLTPDDYEAYYKRAEMYEKKDEMLLALEDYKEASRLMPSRTEAIFKRGFISSTITKTGWPLLKTSPRCYYRNLRMPWRGPTEDGLLPNRACTWAVGDLSGHPSGSAEQRGVLPPRLSAP</sequence>
<keyword evidence="6" id="KW-1185">Reference proteome</keyword>
<dbReference type="InterPro" id="IPR050498">
    <property type="entry name" value="Ycf3"/>
</dbReference>
<dbReference type="PANTHER" id="PTHR44858">
    <property type="entry name" value="TETRATRICOPEPTIDE REPEAT PROTEIN 6"/>
    <property type="match status" value="1"/>
</dbReference>
<feature type="repeat" description="TPR" evidence="3">
    <location>
        <begin position="17"/>
        <end position="50"/>
    </location>
</feature>
<evidence type="ECO:0000256" key="2">
    <source>
        <dbReference type="ARBA" id="ARBA00022803"/>
    </source>
</evidence>
<dbReference type="PANTHER" id="PTHR44858:SF1">
    <property type="entry name" value="UDP-N-ACETYLGLUCOSAMINE--PEPTIDE N-ACETYLGLUCOSAMINYLTRANSFERASE SPINDLY-RELATED"/>
    <property type="match status" value="1"/>
</dbReference>
<organism evidence="5 6">
    <name type="scientific">Stichopus japonicus</name>
    <name type="common">Sea cucumber</name>
    <dbReference type="NCBI Taxonomy" id="307972"/>
    <lineage>
        <taxon>Eukaryota</taxon>
        <taxon>Metazoa</taxon>
        <taxon>Echinodermata</taxon>
        <taxon>Eleutherozoa</taxon>
        <taxon>Echinozoa</taxon>
        <taxon>Holothuroidea</taxon>
        <taxon>Aspidochirotacea</taxon>
        <taxon>Aspidochirotida</taxon>
        <taxon>Stichopodidae</taxon>
        <taxon>Apostichopus</taxon>
    </lineage>
</organism>
<dbReference type="InterPro" id="IPR019734">
    <property type="entry name" value="TPR_rpt"/>
</dbReference>
<protein>
    <submittedName>
        <fullName evidence="5">Putative dnaJ-like subfamily C member 3-like</fullName>
    </submittedName>
</protein>
<feature type="region of interest" description="Disordered" evidence="4">
    <location>
        <begin position="110"/>
        <end position="129"/>
    </location>
</feature>